<dbReference type="Pfam" id="PF18962">
    <property type="entry name" value="Por_Secre_tail"/>
    <property type="match status" value="1"/>
</dbReference>
<accession>A0A1I6XSX6</accession>
<evidence type="ECO:0000256" key="2">
    <source>
        <dbReference type="SAM" id="SignalP"/>
    </source>
</evidence>
<reference evidence="4 5" key="1">
    <citation type="submission" date="2016-10" db="EMBL/GenBank/DDBJ databases">
        <authorList>
            <person name="de Groot N.N."/>
        </authorList>
    </citation>
    <scope>NUCLEOTIDE SEQUENCE [LARGE SCALE GENOMIC DNA]</scope>
    <source>
        <strain evidence="4 5">CGMCC 1.7005</strain>
    </source>
</reference>
<evidence type="ECO:0000313" key="4">
    <source>
        <dbReference type="EMBL" id="SFT41569.1"/>
    </source>
</evidence>
<evidence type="ECO:0000259" key="3">
    <source>
        <dbReference type="Pfam" id="PF18962"/>
    </source>
</evidence>
<dbReference type="NCBIfam" id="TIGR04183">
    <property type="entry name" value="Por_Secre_tail"/>
    <property type="match status" value="1"/>
</dbReference>
<name>A0A1I6XSX6_9FLAO</name>
<dbReference type="OrthoDB" id="1467680at2"/>
<dbReference type="InterPro" id="IPR026444">
    <property type="entry name" value="Secre_tail"/>
</dbReference>
<dbReference type="Proteomes" id="UP000236454">
    <property type="component" value="Unassembled WGS sequence"/>
</dbReference>
<dbReference type="AlphaFoldDB" id="A0A1I6XSX6"/>
<feature type="domain" description="Secretion system C-terminal sorting" evidence="3">
    <location>
        <begin position="200"/>
        <end position="271"/>
    </location>
</feature>
<proteinExistence type="predicted"/>
<gene>
    <name evidence="4" type="ORF">SAMN05216474_0437</name>
</gene>
<feature type="signal peptide" evidence="2">
    <location>
        <begin position="1"/>
        <end position="19"/>
    </location>
</feature>
<dbReference type="Gene3D" id="2.60.120.200">
    <property type="match status" value="1"/>
</dbReference>
<sequence>MKSILLAISILVSILAAKAQNVYYTGWDNAAENAGWTQIQKGDIGLYQWDKDASTSVSPDSCLAHYYPVGGTVPTDNWFISPVFDFSAGGWIDTLWHNFSGFGTPMTGDSIVLYLLNGSADPDLATKTVLYNFSDSTYTPDNTWYEHLMIPVGTHPGNSYLALKYYTTNNWLDVKFDNLFVTSLSTASIGENIKNEQIKVHPNPATNLVHIDIPTDLYNEMISISIYDNCGSLVQEIEVDQKSIDVSQLEAGLYFIKLLSDEQEITKQLIIQN</sequence>
<evidence type="ECO:0000313" key="5">
    <source>
        <dbReference type="Proteomes" id="UP000236454"/>
    </source>
</evidence>
<dbReference type="EMBL" id="FPAS01000001">
    <property type="protein sequence ID" value="SFT41569.1"/>
    <property type="molecule type" value="Genomic_DNA"/>
</dbReference>
<organism evidence="4 5">
    <name type="scientific">Lishizhenia tianjinensis</name>
    <dbReference type="NCBI Taxonomy" id="477690"/>
    <lineage>
        <taxon>Bacteria</taxon>
        <taxon>Pseudomonadati</taxon>
        <taxon>Bacteroidota</taxon>
        <taxon>Flavobacteriia</taxon>
        <taxon>Flavobacteriales</taxon>
        <taxon>Crocinitomicaceae</taxon>
        <taxon>Lishizhenia</taxon>
    </lineage>
</organism>
<protein>
    <submittedName>
        <fullName evidence="4">Por secretion system C-terminal sorting domain-containing protein</fullName>
    </submittedName>
</protein>
<keyword evidence="1 2" id="KW-0732">Signal</keyword>
<keyword evidence="5" id="KW-1185">Reference proteome</keyword>
<feature type="chain" id="PRO_5014744481" evidence="2">
    <location>
        <begin position="20"/>
        <end position="273"/>
    </location>
</feature>
<evidence type="ECO:0000256" key="1">
    <source>
        <dbReference type="ARBA" id="ARBA00022729"/>
    </source>
</evidence>
<dbReference type="RefSeq" id="WP_090245836.1">
    <property type="nucleotide sequence ID" value="NZ_FPAS01000001.1"/>
</dbReference>
<dbReference type="STRING" id="477690.SAMN05216474_0437"/>